<keyword evidence="3" id="KW-0238">DNA-binding</keyword>
<dbReference type="PROSITE" id="PS50811">
    <property type="entry name" value="WRKY"/>
    <property type="match status" value="1"/>
</dbReference>
<organism evidence="8 9">
    <name type="scientific">Adiantum capillus-veneris</name>
    <name type="common">Maidenhair fern</name>
    <dbReference type="NCBI Taxonomy" id="13818"/>
    <lineage>
        <taxon>Eukaryota</taxon>
        <taxon>Viridiplantae</taxon>
        <taxon>Streptophyta</taxon>
        <taxon>Embryophyta</taxon>
        <taxon>Tracheophyta</taxon>
        <taxon>Polypodiopsida</taxon>
        <taxon>Polypodiidae</taxon>
        <taxon>Polypodiales</taxon>
        <taxon>Pteridineae</taxon>
        <taxon>Pteridaceae</taxon>
        <taxon>Vittarioideae</taxon>
        <taxon>Adiantum</taxon>
    </lineage>
</organism>
<dbReference type="InterPro" id="IPR044810">
    <property type="entry name" value="WRKY_plant"/>
</dbReference>
<feature type="compositionally biased region" description="Low complexity" evidence="6">
    <location>
        <begin position="111"/>
        <end position="131"/>
    </location>
</feature>
<dbReference type="GO" id="GO:0043565">
    <property type="term" value="F:sequence-specific DNA binding"/>
    <property type="evidence" value="ECO:0007669"/>
    <property type="project" value="InterPro"/>
</dbReference>
<protein>
    <recommendedName>
        <fullName evidence="7">WRKY domain-containing protein</fullName>
    </recommendedName>
</protein>
<dbReference type="PANTHER" id="PTHR31221:SF141">
    <property type="entry name" value="WRKY PROTEIN"/>
    <property type="match status" value="1"/>
</dbReference>
<dbReference type="EMBL" id="JABFUD020000012">
    <property type="protein sequence ID" value="KAI5072069.1"/>
    <property type="molecule type" value="Genomic_DNA"/>
</dbReference>
<dbReference type="SUPFAM" id="SSF118290">
    <property type="entry name" value="WRKY DNA-binding domain"/>
    <property type="match status" value="1"/>
</dbReference>
<dbReference type="SMART" id="SM00774">
    <property type="entry name" value="WRKY"/>
    <property type="match status" value="1"/>
</dbReference>
<keyword evidence="9" id="KW-1185">Reference proteome</keyword>
<keyword evidence="2" id="KW-0805">Transcription regulation</keyword>
<name>A0A9D4ZE80_ADICA</name>
<keyword evidence="5" id="KW-0539">Nucleus</keyword>
<dbReference type="InterPro" id="IPR003657">
    <property type="entry name" value="WRKY_dom"/>
</dbReference>
<sequence>MEGGFYFSTRRSFGFIDNPPWAARKAAGEAAAKEYYEVGRAALQGESNEAYFVVDHCRGPENKAWTLRDGGRKGVYAGGDGGQQGEIELAAIRERDGYEYGEWVRAVQGSASASSTSTSTSSTSSSNGTSSELACSADDSLPTISGSSWLDLESPDSLSDLQDIDDSWLDSLPPLHYTTAWASSSSASSSVSLAAGGSGTPALLGVLSSAPRALQHLADPRSISALSLLRNPNYPFDGFQDSLYPAPPFDSSPISLDVSPAHGRESSSPPSPQPPANAPSTAATARASPLSSDRKRLKRLDLSEPKYVVLTSNYETVLKDGFKWRKYGQKSVKNNIYPRSYYKCSYEGCYVHKHVERVALDPCLILTTYRGRHTH</sequence>
<evidence type="ECO:0000313" key="9">
    <source>
        <dbReference type="Proteomes" id="UP000886520"/>
    </source>
</evidence>
<feature type="domain" description="WRKY" evidence="7">
    <location>
        <begin position="313"/>
        <end position="375"/>
    </location>
</feature>
<evidence type="ECO:0000313" key="8">
    <source>
        <dbReference type="EMBL" id="KAI5072069.1"/>
    </source>
</evidence>
<dbReference type="Proteomes" id="UP000886520">
    <property type="component" value="Chromosome 12"/>
</dbReference>
<dbReference type="InterPro" id="IPR036576">
    <property type="entry name" value="WRKY_dom_sf"/>
</dbReference>
<reference evidence="8" key="1">
    <citation type="submission" date="2021-01" db="EMBL/GenBank/DDBJ databases">
        <title>Adiantum capillus-veneris genome.</title>
        <authorList>
            <person name="Fang Y."/>
            <person name="Liao Q."/>
        </authorList>
    </citation>
    <scope>NUCLEOTIDE SEQUENCE</scope>
    <source>
        <strain evidence="8">H3</strain>
        <tissue evidence="8">Leaf</tissue>
    </source>
</reference>
<dbReference type="PANTHER" id="PTHR31221">
    <property type="entry name" value="WRKY TRANSCRIPTION FACTOR PROTEIN 1-RELATED"/>
    <property type="match status" value="1"/>
</dbReference>
<keyword evidence="4" id="KW-0804">Transcription</keyword>
<evidence type="ECO:0000259" key="7">
    <source>
        <dbReference type="PROSITE" id="PS50811"/>
    </source>
</evidence>
<feature type="region of interest" description="Disordered" evidence="6">
    <location>
        <begin position="111"/>
        <end position="137"/>
    </location>
</feature>
<comment type="subcellular location">
    <subcellularLocation>
        <location evidence="1">Nucleus</location>
    </subcellularLocation>
</comment>
<evidence type="ECO:0000256" key="6">
    <source>
        <dbReference type="SAM" id="MobiDB-lite"/>
    </source>
</evidence>
<dbReference type="OrthoDB" id="693960at2759"/>
<evidence type="ECO:0000256" key="1">
    <source>
        <dbReference type="ARBA" id="ARBA00004123"/>
    </source>
</evidence>
<feature type="region of interest" description="Disordered" evidence="6">
    <location>
        <begin position="254"/>
        <end position="296"/>
    </location>
</feature>
<evidence type="ECO:0000256" key="3">
    <source>
        <dbReference type="ARBA" id="ARBA00023125"/>
    </source>
</evidence>
<dbReference type="Pfam" id="PF03106">
    <property type="entry name" value="WRKY"/>
    <property type="match status" value="1"/>
</dbReference>
<accession>A0A9D4ZE80</accession>
<evidence type="ECO:0000256" key="4">
    <source>
        <dbReference type="ARBA" id="ARBA00023163"/>
    </source>
</evidence>
<dbReference type="GO" id="GO:0003700">
    <property type="term" value="F:DNA-binding transcription factor activity"/>
    <property type="evidence" value="ECO:0007669"/>
    <property type="project" value="InterPro"/>
</dbReference>
<gene>
    <name evidence="8" type="ORF">GOP47_0012175</name>
</gene>
<dbReference type="AlphaFoldDB" id="A0A9D4ZE80"/>
<evidence type="ECO:0000256" key="5">
    <source>
        <dbReference type="ARBA" id="ARBA00023242"/>
    </source>
</evidence>
<dbReference type="GO" id="GO:0005634">
    <property type="term" value="C:nucleus"/>
    <property type="evidence" value="ECO:0007669"/>
    <property type="project" value="UniProtKB-SubCell"/>
</dbReference>
<comment type="caution">
    <text evidence="8">The sequence shown here is derived from an EMBL/GenBank/DDBJ whole genome shotgun (WGS) entry which is preliminary data.</text>
</comment>
<dbReference type="Gene3D" id="2.20.25.80">
    <property type="entry name" value="WRKY domain"/>
    <property type="match status" value="1"/>
</dbReference>
<feature type="compositionally biased region" description="Low complexity" evidence="6">
    <location>
        <begin position="278"/>
        <end position="291"/>
    </location>
</feature>
<proteinExistence type="predicted"/>
<evidence type="ECO:0000256" key="2">
    <source>
        <dbReference type="ARBA" id="ARBA00023015"/>
    </source>
</evidence>